<protein>
    <recommendedName>
        <fullName evidence="6">DUF3857 domain-containing protein</fullName>
    </recommendedName>
</protein>
<keyword evidence="5" id="KW-1185">Reference proteome</keyword>
<accession>A0ABP8GGQ2</accession>
<keyword evidence="1" id="KW-0732">Signal</keyword>
<dbReference type="Gene3D" id="2.60.40.3140">
    <property type="match status" value="1"/>
</dbReference>
<dbReference type="EMBL" id="BAABGY010000005">
    <property type="protein sequence ID" value="GAA4324115.1"/>
    <property type="molecule type" value="Genomic_DNA"/>
</dbReference>
<evidence type="ECO:0000313" key="5">
    <source>
        <dbReference type="Proteomes" id="UP001501725"/>
    </source>
</evidence>
<feature type="chain" id="PRO_5046649524" description="DUF3857 domain-containing protein" evidence="1">
    <location>
        <begin position="20"/>
        <end position="667"/>
    </location>
</feature>
<dbReference type="Pfam" id="PF12969">
    <property type="entry name" value="DUF3857"/>
    <property type="match status" value="1"/>
</dbReference>
<comment type="caution">
    <text evidence="4">The sequence shown here is derived from an EMBL/GenBank/DDBJ whole genome shotgun (WGS) entry which is preliminary data.</text>
</comment>
<name>A0ABP8GGQ2_9BACT</name>
<organism evidence="4 5">
    <name type="scientific">Flaviaesturariibacter amylovorans</name>
    <dbReference type="NCBI Taxonomy" id="1084520"/>
    <lineage>
        <taxon>Bacteria</taxon>
        <taxon>Pseudomonadati</taxon>
        <taxon>Bacteroidota</taxon>
        <taxon>Chitinophagia</taxon>
        <taxon>Chitinophagales</taxon>
        <taxon>Chitinophagaceae</taxon>
        <taxon>Flaviaestuariibacter</taxon>
    </lineage>
</organism>
<evidence type="ECO:0000259" key="2">
    <source>
        <dbReference type="Pfam" id="PF01841"/>
    </source>
</evidence>
<dbReference type="InterPro" id="IPR038765">
    <property type="entry name" value="Papain-like_cys_pep_sf"/>
</dbReference>
<dbReference type="Proteomes" id="UP001501725">
    <property type="component" value="Unassembled WGS sequence"/>
</dbReference>
<dbReference type="InterPro" id="IPR024618">
    <property type="entry name" value="DUF3857"/>
</dbReference>
<feature type="domain" description="Transglutaminase-like" evidence="2">
    <location>
        <begin position="321"/>
        <end position="386"/>
    </location>
</feature>
<proteinExistence type="predicted"/>
<dbReference type="SUPFAM" id="SSF54001">
    <property type="entry name" value="Cysteine proteinases"/>
    <property type="match status" value="1"/>
</dbReference>
<reference evidence="5" key="1">
    <citation type="journal article" date="2019" name="Int. J. Syst. Evol. Microbiol.">
        <title>The Global Catalogue of Microorganisms (GCM) 10K type strain sequencing project: providing services to taxonomists for standard genome sequencing and annotation.</title>
        <authorList>
            <consortium name="The Broad Institute Genomics Platform"/>
            <consortium name="The Broad Institute Genome Sequencing Center for Infectious Disease"/>
            <person name="Wu L."/>
            <person name="Ma J."/>
        </authorList>
    </citation>
    <scope>NUCLEOTIDE SEQUENCE [LARGE SCALE GENOMIC DNA]</scope>
    <source>
        <strain evidence="5">JCM 17919</strain>
    </source>
</reference>
<dbReference type="Gene3D" id="3.10.620.30">
    <property type="match status" value="1"/>
</dbReference>
<evidence type="ECO:0000256" key="1">
    <source>
        <dbReference type="SAM" id="SignalP"/>
    </source>
</evidence>
<dbReference type="Gene3D" id="2.60.120.1130">
    <property type="match status" value="1"/>
</dbReference>
<evidence type="ECO:0000313" key="4">
    <source>
        <dbReference type="EMBL" id="GAA4324115.1"/>
    </source>
</evidence>
<dbReference type="RefSeq" id="WP_345254088.1">
    <property type="nucleotide sequence ID" value="NZ_BAABGY010000005.1"/>
</dbReference>
<sequence>MRKYILPLLCAALSLSASAQKRAEAYKFEKITPEMLERRAYPIDSNAHAVILADVGSTEIEGNTKGWFSFLFRRHKRVHILDKNGYDEATFRIVLDHSGFETEERVENLKAVAYNLENGKVVETRLSKENIFNEKESDYRNIKKFTLPNVKEGTIIDVEYRVHSDYISLLQPWSFQDLIPCLWSDYTVSIPEFFDYNKIYKGYTPFYISDKKERTGQFNITEPNATGPSERFSLQANIIDHRWVAKDVPAFRTEPFLSTPGNYISHIDFQLSAMRAPLQYRNLVPSWGGMTRALLNSEAFGKKLDANNGWLKDVMTPLMKGTPTEQARNIYNYVRDHVTCTGGQGVFLSQPVKNVFKNGTGNVADVNLLLVTMLRYANIQADPVMLSTLEHGKVFTIYPLLTRFNYVIASCSTDAGTFYLDASKPRLGFGRLQYNCYNGMARTINNTADPVMLVSDSLRERRFTSVFLTMDDKKKWVGTKTRTAGYYESSDLRRLHQEKGKDAVFADLRKDIGGQVLASGFSIDSLDQYEHPVTVRHQLGMEYEGEPVLYIDPMFGEGIKENPFKSAERLFPVEMPYTLNQTYSLTIYIPDGYEVDELPKSMRLHFNEAKEGGFEYLISQSEGVISMRSVIRLDRTVFTPEEYENLREFYTMIVAKQKEQIVLKKKK</sequence>
<feature type="signal peptide" evidence="1">
    <location>
        <begin position="1"/>
        <end position="19"/>
    </location>
</feature>
<evidence type="ECO:0008006" key="6">
    <source>
        <dbReference type="Google" id="ProtNLM"/>
    </source>
</evidence>
<dbReference type="Pfam" id="PF01841">
    <property type="entry name" value="Transglut_core"/>
    <property type="match status" value="1"/>
</dbReference>
<feature type="domain" description="DUF3857" evidence="3">
    <location>
        <begin position="72"/>
        <end position="217"/>
    </location>
</feature>
<gene>
    <name evidence="4" type="ORF">GCM10023184_11310</name>
</gene>
<dbReference type="InterPro" id="IPR002931">
    <property type="entry name" value="Transglutaminase-like"/>
</dbReference>
<evidence type="ECO:0000259" key="3">
    <source>
        <dbReference type="Pfam" id="PF12969"/>
    </source>
</evidence>